<dbReference type="KEGG" id="ppnm:LV28_11905"/>
<evidence type="ECO:0000313" key="6">
    <source>
        <dbReference type="Proteomes" id="UP000254573"/>
    </source>
</evidence>
<evidence type="ECO:0000256" key="1">
    <source>
        <dbReference type="SAM" id="Phobius"/>
    </source>
</evidence>
<sequence length="470" mass="51465">MNTANQQDASVDAKPRVAGQVRRSEPFGNVSTYGRLLAPAATRPVMVFEVITGMALAVAIAWLLHPQDPLLIELGFPWMWLVALVMALRYGALLGVVAGLVLAAAWYGLYGQHGQPFPTMFFTGGFTMIVVGGHFCDIWGNRATRARGINTYLNDRLLALTSNHYLLRVSHERLERDLLTKPSTMRDAITRLRELTLTEDAPGKDTPLPNAQPMLEFAALTCQIETASLFPVHRNRLDTAAVASVGEAFAPDESDPLVQTCLREGRLAHVREDTTVGEDSAYVVCAPLTDGNGEINGMLIVRSMSFLALNHDNLQLLLVLLSYYADGVAQQAPVASVRDEVPAAPYDFALELGRLARAKRESGIQSSLVALVFPRGASGDSLFEQTVRSRRALDAQWIQSTPRHQIAISLMPITDDSGIDGYLLRIENGLRQQYGLDFQTGHIAVHTASVDERTPGEGLKKLLERCQDHA</sequence>
<evidence type="ECO:0000313" key="5">
    <source>
        <dbReference type="EMBL" id="VVE65847.1"/>
    </source>
</evidence>
<feature type="transmembrane region" description="Helical" evidence="1">
    <location>
        <begin position="76"/>
        <end position="109"/>
    </location>
</feature>
<keyword evidence="7" id="KW-1185">Reference proteome</keyword>
<dbReference type="Proteomes" id="UP000361468">
    <property type="component" value="Unassembled WGS sequence"/>
</dbReference>
<feature type="domain" description="GAF" evidence="2">
    <location>
        <begin position="215"/>
        <end position="320"/>
    </location>
</feature>
<dbReference type="RefSeq" id="WP_038618930.1">
    <property type="nucleotide sequence ID" value="NZ_CABPSO010000005.1"/>
</dbReference>
<reference evidence="4 6" key="1">
    <citation type="submission" date="2018-06" db="EMBL/GenBank/DDBJ databases">
        <authorList>
            <consortium name="Pathogen Informatics"/>
            <person name="Doyle S."/>
        </authorList>
    </citation>
    <scope>NUCLEOTIDE SEQUENCE [LARGE SCALE GENOMIC DNA]</scope>
    <source>
        <strain evidence="4 6">NCTC13160</strain>
    </source>
</reference>
<organism evidence="4 6">
    <name type="scientific">Pandoraea pnomenusa</name>
    <dbReference type="NCBI Taxonomy" id="93220"/>
    <lineage>
        <taxon>Bacteria</taxon>
        <taxon>Pseudomonadati</taxon>
        <taxon>Pseudomonadota</taxon>
        <taxon>Betaproteobacteria</taxon>
        <taxon>Burkholderiales</taxon>
        <taxon>Burkholderiaceae</taxon>
        <taxon>Pandoraea</taxon>
    </lineage>
</organism>
<reference evidence="5 7" key="2">
    <citation type="submission" date="2019-08" db="EMBL/GenBank/DDBJ databases">
        <authorList>
            <person name="Peeters C."/>
        </authorList>
    </citation>
    <scope>NUCLEOTIDE SEQUENCE [LARGE SCALE GENOMIC DNA]</scope>
    <source>
        <strain evidence="5 7">LMG 31119</strain>
    </source>
</reference>
<dbReference type="Pfam" id="PF16963">
    <property type="entry name" value="PelD_GGDEF"/>
    <property type="match status" value="1"/>
</dbReference>
<dbReference type="AlphaFoldDB" id="A0A378YLU5"/>
<dbReference type="STRING" id="93220.A6P55_09215"/>
<keyword evidence="1" id="KW-1133">Transmembrane helix</keyword>
<keyword evidence="1" id="KW-0812">Transmembrane</keyword>
<dbReference type="SUPFAM" id="SSF55781">
    <property type="entry name" value="GAF domain-like"/>
    <property type="match status" value="1"/>
</dbReference>
<evidence type="ECO:0000313" key="7">
    <source>
        <dbReference type="Proteomes" id="UP000361468"/>
    </source>
</evidence>
<evidence type="ECO:0000259" key="3">
    <source>
        <dbReference type="Pfam" id="PF16963"/>
    </source>
</evidence>
<dbReference type="EMBL" id="CABPSO010000005">
    <property type="protein sequence ID" value="VVE65847.1"/>
    <property type="molecule type" value="Genomic_DNA"/>
</dbReference>
<accession>A0A378YLU5</accession>
<evidence type="ECO:0000259" key="2">
    <source>
        <dbReference type="Pfam" id="PF13492"/>
    </source>
</evidence>
<keyword evidence="1" id="KW-0472">Membrane</keyword>
<dbReference type="InterPro" id="IPR031583">
    <property type="entry name" value="PelD_GGDEF"/>
</dbReference>
<dbReference type="Proteomes" id="UP000254573">
    <property type="component" value="Unassembled WGS sequence"/>
</dbReference>
<gene>
    <name evidence="4" type="ORF">NCTC13160_02340</name>
    <name evidence="5" type="ORF">PPN31119_02044</name>
</gene>
<dbReference type="EMBL" id="UGSG01000001">
    <property type="protein sequence ID" value="SUA78094.1"/>
    <property type="molecule type" value="Genomic_DNA"/>
</dbReference>
<name>A0A378YLU5_9BURK</name>
<dbReference type="Gene3D" id="3.30.450.40">
    <property type="match status" value="1"/>
</dbReference>
<dbReference type="OrthoDB" id="5442761at2"/>
<evidence type="ECO:0000313" key="4">
    <source>
        <dbReference type="EMBL" id="SUA78094.1"/>
    </source>
</evidence>
<dbReference type="InterPro" id="IPR038367">
    <property type="entry name" value="PelD_GGDEF_sf"/>
</dbReference>
<dbReference type="InterPro" id="IPR029016">
    <property type="entry name" value="GAF-like_dom_sf"/>
</dbReference>
<dbReference type="InterPro" id="IPR003018">
    <property type="entry name" value="GAF"/>
</dbReference>
<feature type="transmembrane region" description="Helical" evidence="1">
    <location>
        <begin position="121"/>
        <end position="140"/>
    </location>
</feature>
<feature type="domain" description="PelD GGDEF" evidence="3">
    <location>
        <begin position="342"/>
        <end position="466"/>
    </location>
</feature>
<dbReference type="Gene3D" id="3.30.70.2880">
    <property type="match status" value="1"/>
</dbReference>
<proteinExistence type="predicted"/>
<protein>
    <submittedName>
        <fullName evidence="5">Membrane protein</fullName>
    </submittedName>
</protein>
<dbReference type="Pfam" id="PF13492">
    <property type="entry name" value="GAF_3"/>
    <property type="match status" value="1"/>
</dbReference>
<feature type="transmembrane region" description="Helical" evidence="1">
    <location>
        <begin position="45"/>
        <end position="64"/>
    </location>
</feature>